<dbReference type="AlphaFoldDB" id="A0A5K7Z9T4"/>
<keyword evidence="4" id="KW-0233">DNA recombination</keyword>
<organism evidence="7 8">
    <name type="scientific">Desulfosarcina widdelii</name>
    <dbReference type="NCBI Taxonomy" id="947919"/>
    <lineage>
        <taxon>Bacteria</taxon>
        <taxon>Pseudomonadati</taxon>
        <taxon>Thermodesulfobacteriota</taxon>
        <taxon>Desulfobacteria</taxon>
        <taxon>Desulfobacterales</taxon>
        <taxon>Desulfosarcinaceae</taxon>
        <taxon>Desulfosarcina</taxon>
    </lineage>
</organism>
<accession>A0A5K7Z9T4</accession>
<dbReference type="EMBL" id="AP021875">
    <property type="protein sequence ID" value="BBO75224.1"/>
    <property type="molecule type" value="Genomic_DNA"/>
</dbReference>
<proteinExistence type="inferred from homology"/>
<keyword evidence="6" id="KW-1133">Transmembrane helix</keyword>
<feature type="coiled-coil region" evidence="5">
    <location>
        <begin position="39"/>
        <end position="94"/>
    </location>
</feature>
<evidence type="ECO:0000313" key="8">
    <source>
        <dbReference type="Proteomes" id="UP000427769"/>
    </source>
</evidence>
<dbReference type="Pfam" id="PF02646">
    <property type="entry name" value="RmuC"/>
    <property type="match status" value="1"/>
</dbReference>
<gene>
    <name evidence="7" type="primary">rumC</name>
    <name evidence="7" type="ORF">DSCW_26410</name>
</gene>
<dbReference type="PANTHER" id="PTHR30563">
    <property type="entry name" value="DNA RECOMBINATION PROTEIN RMUC"/>
    <property type="match status" value="1"/>
</dbReference>
<name>A0A5K7Z9T4_9BACT</name>
<evidence type="ECO:0000256" key="6">
    <source>
        <dbReference type="SAM" id="Phobius"/>
    </source>
</evidence>
<dbReference type="InterPro" id="IPR003798">
    <property type="entry name" value="DNA_recombination_RmuC"/>
</dbReference>
<evidence type="ECO:0000313" key="7">
    <source>
        <dbReference type="EMBL" id="BBO75224.1"/>
    </source>
</evidence>
<comment type="function">
    <text evidence="1">Involved in DNA recombination.</text>
</comment>
<feature type="coiled-coil region" evidence="5">
    <location>
        <begin position="119"/>
        <end position="164"/>
    </location>
</feature>
<keyword evidence="8" id="KW-1185">Reference proteome</keyword>
<evidence type="ECO:0000256" key="2">
    <source>
        <dbReference type="ARBA" id="ARBA00009840"/>
    </source>
</evidence>
<evidence type="ECO:0000256" key="1">
    <source>
        <dbReference type="ARBA" id="ARBA00003416"/>
    </source>
</evidence>
<protein>
    <submittedName>
        <fullName evidence="7">DNA recombination protein RmuC</fullName>
    </submittedName>
</protein>
<keyword evidence="6" id="KW-0472">Membrane</keyword>
<sequence length="500" mass="55409">MTPNQILYLSGGVAGLLLIVAIVLMVIRSRLKADLAAATKMAEIEKVALEEKLASAARQMEAAETELAAYEDRLEQSRATRVQLEAEKAALTQTAARIPELETSLGKSRGEFERLAAVNLSLEKKLAEVSTQLEGERRQAEEKIALLNDARERLTNEFKVLADRILEEKGKTFSERSKVQMDGLIGPLREQLGDFKKRVEDVYDKEARDRAALVNEIGHLKRLNERIGKDALNLTNALKGDVKTLGGWGEVILEKILEASGLEKGRVYDTQVSLTGAGGSRYQPDVIVRLPEGRDVIVDAKVSLKDYERYHSSEDENVRSAAIKAHLASLRNHLKGLSEKHYEDLEGIRTLDFVLMFVPIEAAFFAAIDHDRNLMTEAFEKNVIMVSPSTLLVTLRTIHNIWRYADQNANALEIARQAGNLYDKFVGFIEALEEVGRQLERARQAHRTATERLCSGRGNLVRRAEQLKALGVKANKALPEACAAALESEDATKGTEDSGG</sequence>
<evidence type="ECO:0000256" key="5">
    <source>
        <dbReference type="SAM" id="Coils"/>
    </source>
</evidence>
<keyword evidence="6" id="KW-0812">Transmembrane</keyword>
<dbReference type="Proteomes" id="UP000427769">
    <property type="component" value="Chromosome"/>
</dbReference>
<feature type="transmembrane region" description="Helical" evidence="6">
    <location>
        <begin position="6"/>
        <end position="27"/>
    </location>
</feature>
<evidence type="ECO:0000256" key="4">
    <source>
        <dbReference type="ARBA" id="ARBA00023172"/>
    </source>
</evidence>
<dbReference type="RefSeq" id="WP_155304166.1">
    <property type="nucleotide sequence ID" value="NZ_AP021875.1"/>
</dbReference>
<dbReference type="PANTHER" id="PTHR30563:SF0">
    <property type="entry name" value="DNA RECOMBINATION PROTEIN RMUC"/>
    <property type="match status" value="1"/>
</dbReference>
<comment type="similarity">
    <text evidence="2">Belongs to the RmuC family.</text>
</comment>
<dbReference type="OrthoDB" id="9765111at2"/>
<reference evidence="7 8" key="1">
    <citation type="submission" date="2019-11" db="EMBL/GenBank/DDBJ databases">
        <title>Comparative genomics of hydrocarbon-degrading Desulfosarcina strains.</title>
        <authorList>
            <person name="Watanabe M."/>
            <person name="Kojima H."/>
            <person name="Fukui M."/>
        </authorList>
    </citation>
    <scope>NUCLEOTIDE SEQUENCE [LARGE SCALE GENOMIC DNA]</scope>
    <source>
        <strain evidence="7 8">PP31</strain>
    </source>
</reference>
<dbReference type="GO" id="GO:0006310">
    <property type="term" value="P:DNA recombination"/>
    <property type="evidence" value="ECO:0007669"/>
    <property type="project" value="UniProtKB-KW"/>
</dbReference>
<evidence type="ECO:0000256" key="3">
    <source>
        <dbReference type="ARBA" id="ARBA00023054"/>
    </source>
</evidence>
<dbReference type="KEGG" id="dwd:DSCW_26410"/>
<keyword evidence="3 5" id="KW-0175">Coiled coil</keyword>